<proteinExistence type="predicted"/>
<reference evidence="1" key="1">
    <citation type="submission" date="2021-01" db="EMBL/GenBank/DDBJ databases">
        <title>Chromosome-level genome assembly of a human fungal pathogen reveals clustering of transcriptionally co-regulated genes.</title>
        <authorList>
            <person name="Voorhies M."/>
            <person name="Cohen S."/>
            <person name="Shea T.P."/>
            <person name="Petrus S."/>
            <person name="Munoz J.F."/>
            <person name="Poplawski S."/>
            <person name="Goldman W.E."/>
            <person name="Michael T."/>
            <person name="Cuomo C.A."/>
            <person name="Sil A."/>
            <person name="Beyhan S."/>
        </authorList>
    </citation>
    <scope>NUCLEOTIDE SEQUENCE</scope>
    <source>
        <strain evidence="1">WU24</strain>
    </source>
</reference>
<evidence type="ECO:0000313" key="2">
    <source>
        <dbReference type="Proteomes" id="UP000663671"/>
    </source>
</evidence>
<dbReference type="VEuPathDB" id="FungiDB:I7I51_06306"/>
<evidence type="ECO:0000313" key="1">
    <source>
        <dbReference type="EMBL" id="QSS65463.1"/>
    </source>
</evidence>
<dbReference type="EMBL" id="CP069115">
    <property type="protein sequence ID" value="QSS65463.1"/>
    <property type="molecule type" value="Genomic_DNA"/>
</dbReference>
<accession>A0A8A1MLD5</accession>
<gene>
    <name evidence="1" type="ORF">I7I51_06306</name>
</gene>
<sequence length="125" mass="14028">MAPNTVGGGLAVPASSSHNFHGQHLDLAMLLDAPTKPNLRVTCYQSRVKADLRTRPRIELLVCMMEVACLPVSRIQIRGCCEETPAKPSLIDQSKRSLWRVDTPIERFRTEVKQWIVFRSRSGQG</sequence>
<name>A0A8A1MLD5_AJECA</name>
<dbReference type="Proteomes" id="UP000663671">
    <property type="component" value="Chromosome 3"/>
</dbReference>
<organism evidence="1 2">
    <name type="scientific">Ajellomyces capsulatus</name>
    <name type="common">Darling's disease fungus</name>
    <name type="synonym">Histoplasma capsulatum</name>
    <dbReference type="NCBI Taxonomy" id="5037"/>
    <lineage>
        <taxon>Eukaryota</taxon>
        <taxon>Fungi</taxon>
        <taxon>Dikarya</taxon>
        <taxon>Ascomycota</taxon>
        <taxon>Pezizomycotina</taxon>
        <taxon>Eurotiomycetes</taxon>
        <taxon>Eurotiomycetidae</taxon>
        <taxon>Onygenales</taxon>
        <taxon>Ajellomycetaceae</taxon>
        <taxon>Histoplasma</taxon>
    </lineage>
</organism>
<dbReference type="AlphaFoldDB" id="A0A8A1MLD5"/>
<protein>
    <submittedName>
        <fullName evidence="1">Uncharacterized protein</fullName>
    </submittedName>
</protein>